<evidence type="ECO:0000313" key="2">
    <source>
        <dbReference type="Proteomes" id="UP001291309"/>
    </source>
</evidence>
<accession>A0ABU5GYZ3</accession>
<dbReference type="Proteomes" id="UP001291309">
    <property type="component" value="Unassembled WGS sequence"/>
</dbReference>
<sequence length="173" mass="18095">MAVLALCAGGTTLAVKPDGTLYVKARNTRLMANASATADAIAILQPGKAVTWKGADPKNKQWHRVEVDGKKGVVFQSNLAAQPPNLELITKNGEQKVDPVAYASSGAAVKGLSQGAIDYGNGKGTNYAEATKQIQKLEELAGKVGPAEMDAHARKAGLFRVVGPKETASRGRK</sequence>
<evidence type="ECO:0000313" key="1">
    <source>
        <dbReference type="EMBL" id="MDY7225914.1"/>
    </source>
</evidence>
<name>A0ABU5GYZ3_9BACT</name>
<proteinExistence type="predicted"/>
<dbReference type="RefSeq" id="WP_321544640.1">
    <property type="nucleotide sequence ID" value="NZ_JAXIVS010000002.1"/>
</dbReference>
<protein>
    <submittedName>
        <fullName evidence="1">SH3 domain-containing protein</fullName>
    </submittedName>
</protein>
<reference evidence="1 2" key="1">
    <citation type="submission" date="2023-12" db="EMBL/GenBank/DDBJ databases">
        <title>the genome sequence of Hyalangium sp. s54d21.</title>
        <authorList>
            <person name="Zhang X."/>
        </authorList>
    </citation>
    <scope>NUCLEOTIDE SEQUENCE [LARGE SCALE GENOMIC DNA]</scope>
    <source>
        <strain evidence="2">s54d21</strain>
    </source>
</reference>
<keyword evidence="2" id="KW-1185">Reference proteome</keyword>
<comment type="caution">
    <text evidence="1">The sequence shown here is derived from an EMBL/GenBank/DDBJ whole genome shotgun (WGS) entry which is preliminary data.</text>
</comment>
<organism evidence="1 2">
    <name type="scientific">Hyalangium rubrum</name>
    <dbReference type="NCBI Taxonomy" id="3103134"/>
    <lineage>
        <taxon>Bacteria</taxon>
        <taxon>Pseudomonadati</taxon>
        <taxon>Myxococcota</taxon>
        <taxon>Myxococcia</taxon>
        <taxon>Myxococcales</taxon>
        <taxon>Cystobacterineae</taxon>
        <taxon>Archangiaceae</taxon>
        <taxon>Hyalangium</taxon>
    </lineage>
</organism>
<gene>
    <name evidence="1" type="ORF">SYV04_05950</name>
</gene>
<dbReference type="EMBL" id="JAXIVS010000002">
    <property type="protein sequence ID" value="MDY7225914.1"/>
    <property type="molecule type" value="Genomic_DNA"/>
</dbReference>